<evidence type="ECO:0000259" key="3">
    <source>
        <dbReference type="Pfam" id="PF19040"/>
    </source>
</evidence>
<organism evidence="4 5">
    <name type="scientific">Caenorhabditis elegans</name>
    <dbReference type="NCBI Taxonomy" id="6239"/>
    <lineage>
        <taxon>Eukaryota</taxon>
        <taxon>Metazoa</taxon>
        <taxon>Ecdysozoa</taxon>
        <taxon>Nematoda</taxon>
        <taxon>Chromadorea</taxon>
        <taxon>Rhabditida</taxon>
        <taxon>Rhabditina</taxon>
        <taxon>Rhabditomorpha</taxon>
        <taxon>Rhabditoidea</taxon>
        <taxon>Rhabditidae</taxon>
        <taxon>Peloderinae</taxon>
        <taxon>Caenorhabditis</taxon>
    </lineage>
</organism>
<accession>O18127</accession>
<dbReference type="InterPro" id="IPR043968">
    <property type="entry name" value="SGNH"/>
</dbReference>
<keyword evidence="1" id="KW-0472">Membrane</keyword>
<evidence type="ECO:0000256" key="1">
    <source>
        <dbReference type="SAM" id="Phobius"/>
    </source>
</evidence>
<dbReference type="PIR" id="T25202">
    <property type="entry name" value="T25202"/>
</dbReference>
<feature type="transmembrane region" description="Helical" evidence="1">
    <location>
        <begin position="139"/>
        <end position="160"/>
    </location>
</feature>
<dbReference type="OrthoDB" id="5825384at2759"/>
<feature type="transmembrane region" description="Helical" evidence="1">
    <location>
        <begin position="311"/>
        <end position="330"/>
    </location>
</feature>
<dbReference type="InterPro" id="IPR002656">
    <property type="entry name" value="Acyl_transf_3_dom"/>
</dbReference>
<feature type="domain" description="SGNH" evidence="3">
    <location>
        <begin position="451"/>
        <end position="682"/>
    </location>
</feature>
<dbReference type="AGR" id="WB:WBGene00011960"/>
<dbReference type="RefSeq" id="NP_502643.1">
    <property type="nucleotide sequence ID" value="NM_070242.2"/>
</dbReference>
<dbReference type="GO" id="GO:0000271">
    <property type="term" value="P:polysaccharide biosynthetic process"/>
    <property type="evidence" value="ECO:0000318"/>
    <property type="project" value="GO_Central"/>
</dbReference>
<dbReference type="OMA" id="MTHYPTT"/>
<feature type="domain" description="Acyltransferase 3" evidence="2">
    <location>
        <begin position="13"/>
        <end position="355"/>
    </location>
</feature>
<evidence type="ECO:0000259" key="2">
    <source>
        <dbReference type="Pfam" id="PF01757"/>
    </source>
</evidence>
<evidence type="ECO:0000313" key="5">
    <source>
        <dbReference type="Proteomes" id="UP000001940"/>
    </source>
</evidence>
<proteinExistence type="predicted"/>
<dbReference type="PANTHER" id="PTHR23028">
    <property type="entry name" value="ACETYLTRANSFERASE"/>
    <property type="match status" value="1"/>
</dbReference>
<dbReference type="InParanoid" id="O18127"/>
<protein>
    <submittedName>
        <fullName evidence="4">Acyl_transf_3 domain-containing protein</fullName>
    </submittedName>
</protein>
<dbReference type="CTD" id="188814"/>
<dbReference type="Pfam" id="PF01757">
    <property type="entry name" value="Acyl_transf_3"/>
    <property type="match status" value="1"/>
</dbReference>
<name>O18127_CAEEL</name>
<feature type="transmembrane region" description="Helical" evidence="1">
    <location>
        <begin position="172"/>
        <end position="189"/>
    </location>
</feature>
<dbReference type="Proteomes" id="UP000001940">
    <property type="component" value="Chromosome IV"/>
</dbReference>
<dbReference type="Pfam" id="PF19040">
    <property type="entry name" value="SGNH"/>
    <property type="match status" value="1"/>
</dbReference>
<dbReference type="KEGG" id="cel:CELE_T23G4.4"/>
<gene>
    <name evidence="4 6" type="primary">oac-48</name>
    <name evidence="4" type="ORF">CELE_T23G4.4</name>
    <name evidence="6" type="ORF">T23G4.4</name>
</gene>
<feature type="transmembrane region" description="Helical" evidence="1">
    <location>
        <begin position="371"/>
        <end position="389"/>
    </location>
</feature>
<reference evidence="4 5" key="1">
    <citation type="journal article" date="1998" name="Science">
        <title>Genome sequence of the nematode C. elegans: a platform for investigating biology.</title>
        <authorList>
            <consortium name="The C. elegans sequencing consortium"/>
            <person name="Sulson J.E."/>
            <person name="Waterston R."/>
        </authorList>
    </citation>
    <scope>NUCLEOTIDE SEQUENCE [LARGE SCALE GENOMIC DNA]</scope>
    <source>
        <strain evidence="4 5">Bristol N2</strain>
    </source>
</reference>
<dbReference type="WormBase" id="T23G4.4">
    <property type="protein sequence ID" value="CE16456"/>
    <property type="gene ID" value="WBGene00011960"/>
    <property type="gene designation" value="oac-48"/>
</dbReference>
<feature type="transmembrane region" description="Helical" evidence="1">
    <location>
        <begin position="38"/>
        <end position="58"/>
    </location>
</feature>
<feature type="transmembrane region" description="Helical" evidence="1">
    <location>
        <begin position="342"/>
        <end position="359"/>
    </location>
</feature>
<dbReference type="EMBL" id="BX284604">
    <property type="protein sequence ID" value="CAB05286.1"/>
    <property type="molecule type" value="Genomic_DNA"/>
</dbReference>
<dbReference type="PaxDb" id="6239-T23G4.4"/>
<keyword evidence="1" id="KW-1133">Transmembrane helix</keyword>
<dbReference type="AlphaFoldDB" id="O18127"/>
<dbReference type="PANTHER" id="PTHR23028:SF118">
    <property type="entry name" value="ACYL_TRANSF_3 DOMAIN-CONTAINING PROTEIN"/>
    <property type="match status" value="1"/>
</dbReference>
<dbReference type="eggNOG" id="ENOG502SGA9">
    <property type="taxonomic scope" value="Eukaryota"/>
</dbReference>
<evidence type="ECO:0000313" key="6">
    <source>
        <dbReference type="WormBase" id="T23G4.4"/>
    </source>
</evidence>
<dbReference type="PhylomeDB" id="O18127"/>
<keyword evidence="5" id="KW-1185">Reference proteome</keyword>
<feature type="transmembrane region" description="Helical" evidence="1">
    <location>
        <begin position="195"/>
        <end position="214"/>
    </location>
</feature>
<dbReference type="GO" id="GO:0016747">
    <property type="term" value="F:acyltransferase activity, transferring groups other than amino-acyl groups"/>
    <property type="evidence" value="ECO:0007669"/>
    <property type="project" value="InterPro"/>
</dbReference>
<evidence type="ECO:0000313" key="4">
    <source>
        <dbReference type="EMBL" id="CAB05286.1"/>
    </source>
</evidence>
<dbReference type="HOGENOM" id="CLU_005679_12_1_1"/>
<keyword evidence="1" id="KW-0812">Transmembrane</keyword>
<dbReference type="UCSC" id="T23G4.4">
    <property type="organism name" value="c. elegans"/>
</dbReference>
<dbReference type="GO" id="GO:0016020">
    <property type="term" value="C:membrane"/>
    <property type="evidence" value="ECO:0000318"/>
    <property type="project" value="GO_Central"/>
</dbReference>
<dbReference type="FunCoup" id="O18127">
    <property type="interactions" value="25"/>
</dbReference>
<feature type="transmembrane region" description="Helical" evidence="1">
    <location>
        <begin position="284"/>
        <end position="302"/>
    </location>
</feature>
<feature type="transmembrane region" description="Helical" evidence="1">
    <location>
        <begin position="79"/>
        <end position="97"/>
    </location>
</feature>
<feature type="transmembrane region" description="Helical" evidence="1">
    <location>
        <begin position="261"/>
        <end position="278"/>
    </location>
</feature>
<dbReference type="Bgee" id="WBGene00011960">
    <property type="expression patterns" value="Expressed in pharyngeal muscle cell (C elegans) and 2 other cell types or tissues"/>
</dbReference>
<sequence length="689" mass="80350">MKKGTNPHPKRSDLQGIRGFAIISVLGFHYFPKYFPNGYLGVDQFFVLSGFLMSMLLNRTRKLPILTILSDFYIRRFKRILPLYFMFIFGSICALYTCFPNTAIFLNQSSAQKALIFESNRPHTGEENYFEKLSIASDLFTHTWSLSVEIQFYIIVPVIFIIGNKFKGASKYGYYAILALLSFILFASYPPPQSFNSVFARTWQFLIGMIAFLCSKPSRIVETQDGNSMRIEEQLKQCLLKEGNSETHTENLDNLTKTWNLISKYMILMSFTVTLILPCPLESIFVRPFFTIFTGVLILLSVEDIILNSRLLIYLGNISYSLYLIHWPMYAYVKLTFGDNNFILAETMLVSIFLAAIVHESYEKWYLKQSNSTVCILIIVLFISSTILINKDEIGQKNQHSTSGKSGWPRLDALNDNMTFDDAERMNAYWNQHDHMAPELQEPNCIKMSQNHERWCQFKENGTEYHIALFGNSYTKNHHKMFIQECKHRAYRISMDDETGCEPLTSPTDNAACIKKLPEFVEFIAETQPDYAFMFTRFFAAANPYNITENDLEHDRTYLEMRSQLRKMLPNIKKKIFILDSIPRVHPEQIDTIAKNLKRKRKTMEEINKSLYNPSGFERGRRRHAELLEKECNSKCELIDYLPEFWNKTMNAFQYFDARGFSYFTSPFHISAHGIEHVRHIYTDICNRL</sequence>
<dbReference type="InterPro" id="IPR050879">
    <property type="entry name" value="Acyltransferase_3"/>
</dbReference>
<dbReference type="GeneID" id="188814"/>